<comment type="caution">
    <text evidence="6">The sequence shown here is derived from an EMBL/GenBank/DDBJ whole genome shotgun (WGS) entry which is preliminary data.</text>
</comment>
<evidence type="ECO:0000256" key="2">
    <source>
        <dbReference type="ARBA" id="ARBA00022963"/>
    </source>
</evidence>
<dbReference type="SUPFAM" id="SSF53474">
    <property type="entry name" value="alpha/beta-Hydrolases"/>
    <property type="match status" value="1"/>
</dbReference>
<keyword evidence="2 4" id="KW-0442">Lipid degradation</keyword>
<keyword evidence="3 4" id="KW-0443">Lipid metabolism</keyword>
<evidence type="ECO:0000256" key="1">
    <source>
        <dbReference type="ARBA" id="ARBA00022801"/>
    </source>
</evidence>
<protein>
    <recommendedName>
        <fullName evidence="4">Putative phospholipase</fullName>
        <ecNumber evidence="4">3.1.1.47</ecNumber>
    </recommendedName>
</protein>
<dbReference type="InterPro" id="IPR029058">
    <property type="entry name" value="AB_hydrolase_fold"/>
</dbReference>
<evidence type="ECO:0000313" key="6">
    <source>
        <dbReference type="EMBL" id="KAF2100333.1"/>
    </source>
</evidence>
<sequence>MSWFPRITPGFPQYTGPYSVGSADFEIPVSSLDSPASSPDSSISTVAFRIFYPCEASAREKAVKWLTYPHRGYVQAYARFLGAHNLFAQLFSYFPHLLYYATIPVKANAESLQANTESQRWPVVIFSHGLGGSRNAYSHICGTLASHGIVVIAPEHRDGSAPVTYIKSPSSGKVRPLYYRRASHTPSPEVYEHRDNQLKIRLWELGLIHDAILKLDEGSLYIPANTKITKRESGELNDVVNQLQGQLDVHTPGSIVMAGHSFGAATMVQFTKSVYYNDQSDDPSYQPLYTPSTSSSITRQITPATTVLLLDMFCLPLRSPSTEWLWSQPMPCYAPSGSGGDALLAVLSETFSKWKGNLSDMKLALSEDPTGANLSRTKAAPTFFYPTASAHLSQSDFGILFPRVTRVAFKSEEPERCLKLNARAMLQKMRENGFEVASTAQIDAEEEDKSFPVDTPFNTREDWRILATNGGIKGWIPINIDDGTESEISEGKEDIILLLPRTRIEQNS</sequence>
<keyword evidence="7" id="KW-1185">Reference proteome</keyword>
<dbReference type="AlphaFoldDB" id="A0A9P4M7E1"/>
<feature type="active site" description="Nucleophile" evidence="5">
    <location>
        <position position="261"/>
    </location>
</feature>
<keyword evidence="1 4" id="KW-0378">Hydrolase</keyword>
<evidence type="ECO:0000256" key="5">
    <source>
        <dbReference type="PIRSR" id="PIRSR018169-1"/>
    </source>
</evidence>
<dbReference type="Pfam" id="PF03403">
    <property type="entry name" value="PAF-AH_p_II"/>
    <property type="match status" value="1"/>
</dbReference>
<accession>A0A9P4M7E1</accession>
<dbReference type="Proteomes" id="UP000799772">
    <property type="component" value="Unassembled WGS sequence"/>
</dbReference>
<dbReference type="EC" id="3.1.1.47" evidence="4"/>
<gene>
    <name evidence="6" type="ORF">NA57DRAFT_64939</name>
</gene>
<organism evidence="6 7">
    <name type="scientific">Rhizodiscina lignyota</name>
    <dbReference type="NCBI Taxonomy" id="1504668"/>
    <lineage>
        <taxon>Eukaryota</taxon>
        <taxon>Fungi</taxon>
        <taxon>Dikarya</taxon>
        <taxon>Ascomycota</taxon>
        <taxon>Pezizomycotina</taxon>
        <taxon>Dothideomycetes</taxon>
        <taxon>Pleosporomycetidae</taxon>
        <taxon>Aulographales</taxon>
        <taxon>Rhizodiscinaceae</taxon>
        <taxon>Rhizodiscina</taxon>
    </lineage>
</organism>
<name>A0A9P4M7E1_9PEZI</name>
<proteinExistence type="inferred from homology"/>
<dbReference type="Gene3D" id="3.40.50.1820">
    <property type="entry name" value="alpha/beta hydrolase"/>
    <property type="match status" value="1"/>
</dbReference>
<dbReference type="OrthoDB" id="2363873at2759"/>
<dbReference type="GO" id="GO:0003847">
    <property type="term" value="F:1-alkyl-2-acetylglycerophosphocholine esterase activity"/>
    <property type="evidence" value="ECO:0007669"/>
    <property type="project" value="UniProtKB-UniRule"/>
</dbReference>
<evidence type="ECO:0000313" key="7">
    <source>
        <dbReference type="Proteomes" id="UP000799772"/>
    </source>
</evidence>
<dbReference type="PIRSF" id="PIRSF018169">
    <property type="entry name" value="PAF_acetylhydrolase"/>
    <property type="match status" value="1"/>
</dbReference>
<evidence type="ECO:0000256" key="4">
    <source>
        <dbReference type="PIRNR" id="PIRNR018169"/>
    </source>
</evidence>
<comment type="catalytic activity">
    <reaction evidence="4">
        <text>a 1-O-alkyl-2-acetyl-sn-glycero-3-phosphocholine + H2O = a 1-O-alkyl-sn-glycero-3-phosphocholine + acetate + H(+)</text>
        <dbReference type="Rhea" id="RHEA:17777"/>
        <dbReference type="ChEBI" id="CHEBI:15377"/>
        <dbReference type="ChEBI" id="CHEBI:15378"/>
        <dbReference type="ChEBI" id="CHEBI:30089"/>
        <dbReference type="ChEBI" id="CHEBI:30909"/>
        <dbReference type="ChEBI" id="CHEBI:36707"/>
        <dbReference type="EC" id="3.1.1.47"/>
    </reaction>
</comment>
<feature type="active site" description="Charge relay system" evidence="5">
    <location>
        <position position="391"/>
    </location>
</feature>
<reference evidence="6" key="1">
    <citation type="journal article" date="2020" name="Stud. Mycol.">
        <title>101 Dothideomycetes genomes: a test case for predicting lifestyles and emergence of pathogens.</title>
        <authorList>
            <person name="Haridas S."/>
            <person name="Albert R."/>
            <person name="Binder M."/>
            <person name="Bloem J."/>
            <person name="Labutti K."/>
            <person name="Salamov A."/>
            <person name="Andreopoulos B."/>
            <person name="Baker S."/>
            <person name="Barry K."/>
            <person name="Bills G."/>
            <person name="Bluhm B."/>
            <person name="Cannon C."/>
            <person name="Castanera R."/>
            <person name="Culley D."/>
            <person name="Daum C."/>
            <person name="Ezra D."/>
            <person name="Gonzalez J."/>
            <person name="Henrissat B."/>
            <person name="Kuo A."/>
            <person name="Liang C."/>
            <person name="Lipzen A."/>
            <person name="Lutzoni F."/>
            <person name="Magnuson J."/>
            <person name="Mondo S."/>
            <person name="Nolan M."/>
            <person name="Ohm R."/>
            <person name="Pangilinan J."/>
            <person name="Park H.-J."/>
            <person name="Ramirez L."/>
            <person name="Alfaro M."/>
            <person name="Sun H."/>
            <person name="Tritt A."/>
            <person name="Yoshinaga Y."/>
            <person name="Zwiers L.-H."/>
            <person name="Turgeon B."/>
            <person name="Goodwin S."/>
            <person name="Spatafora J."/>
            <person name="Crous P."/>
            <person name="Grigoriev I."/>
        </authorList>
    </citation>
    <scope>NUCLEOTIDE SEQUENCE</scope>
    <source>
        <strain evidence="6">CBS 133067</strain>
    </source>
</reference>
<feature type="active site" description="Charge relay system" evidence="5">
    <location>
        <position position="311"/>
    </location>
</feature>
<dbReference type="PANTHER" id="PTHR10272">
    <property type="entry name" value="PLATELET-ACTIVATING FACTOR ACETYLHYDROLASE"/>
    <property type="match status" value="1"/>
</dbReference>
<evidence type="ECO:0000256" key="3">
    <source>
        <dbReference type="ARBA" id="ARBA00023098"/>
    </source>
</evidence>
<comment type="similarity">
    <text evidence="4">Belongs to the serine esterase family.</text>
</comment>
<dbReference type="InterPro" id="IPR016715">
    <property type="entry name" value="PAF_acetylhydro_eukaryote"/>
</dbReference>
<dbReference type="PANTHER" id="PTHR10272:SF7">
    <property type="entry name" value="PHOSPHOLIPASE-RELATED"/>
    <property type="match status" value="1"/>
</dbReference>
<dbReference type="GO" id="GO:0016042">
    <property type="term" value="P:lipid catabolic process"/>
    <property type="evidence" value="ECO:0007669"/>
    <property type="project" value="UniProtKB-KW"/>
</dbReference>
<dbReference type="EMBL" id="ML978124">
    <property type="protein sequence ID" value="KAF2100333.1"/>
    <property type="molecule type" value="Genomic_DNA"/>
</dbReference>